<organism evidence="16 17">
    <name type="scientific">Actinoalloteichus hymeniacidonis</name>
    <dbReference type="NCBI Taxonomy" id="340345"/>
    <lineage>
        <taxon>Bacteria</taxon>
        <taxon>Bacillati</taxon>
        <taxon>Actinomycetota</taxon>
        <taxon>Actinomycetes</taxon>
        <taxon>Pseudonocardiales</taxon>
        <taxon>Pseudonocardiaceae</taxon>
        <taxon>Actinoalloteichus</taxon>
    </lineage>
</organism>
<dbReference type="InterPro" id="IPR050131">
    <property type="entry name" value="Peptidase_S8_subtilisin-like"/>
</dbReference>
<evidence type="ECO:0000256" key="11">
    <source>
        <dbReference type="PROSITE-ProRule" id="PRU01240"/>
    </source>
</evidence>
<dbReference type="GO" id="GO:0004252">
    <property type="term" value="F:serine-type endopeptidase activity"/>
    <property type="evidence" value="ECO:0007669"/>
    <property type="project" value="UniProtKB-UniRule"/>
</dbReference>
<keyword evidence="9 13" id="KW-0472">Membrane</keyword>
<feature type="chain" id="PRO_5042288911" evidence="14">
    <location>
        <begin position="34"/>
        <end position="476"/>
    </location>
</feature>
<evidence type="ECO:0000313" key="16">
    <source>
        <dbReference type="EMBL" id="AOS65770.1"/>
    </source>
</evidence>
<dbReference type="PROSITE" id="PS51892">
    <property type="entry name" value="SUBTILASE"/>
    <property type="match status" value="1"/>
</dbReference>
<evidence type="ECO:0000256" key="10">
    <source>
        <dbReference type="PIRSR" id="PIRSR615500-1"/>
    </source>
</evidence>
<dbReference type="PROSITE" id="PS00138">
    <property type="entry name" value="SUBTILASE_SER"/>
    <property type="match status" value="1"/>
</dbReference>
<dbReference type="EMBL" id="CP014859">
    <property type="protein sequence ID" value="AOS65770.1"/>
    <property type="molecule type" value="Genomic_DNA"/>
</dbReference>
<evidence type="ECO:0000256" key="7">
    <source>
        <dbReference type="ARBA" id="ARBA00022825"/>
    </source>
</evidence>
<keyword evidence="8 13" id="KW-1133">Transmembrane helix</keyword>
<dbReference type="SUPFAM" id="SSF52743">
    <property type="entry name" value="Subtilisin-like"/>
    <property type="match status" value="1"/>
</dbReference>
<dbReference type="PRINTS" id="PR00723">
    <property type="entry name" value="SUBTILISIN"/>
</dbReference>
<keyword evidence="6 11" id="KW-0378">Hydrolase</keyword>
<dbReference type="PANTHER" id="PTHR43806">
    <property type="entry name" value="PEPTIDASE S8"/>
    <property type="match status" value="1"/>
</dbReference>
<keyword evidence="14" id="KW-0732">Signal</keyword>
<dbReference type="KEGG" id="ahm:TL08_24960"/>
<dbReference type="InterPro" id="IPR023828">
    <property type="entry name" value="Peptidase_S8_Ser-AS"/>
</dbReference>
<evidence type="ECO:0000313" key="17">
    <source>
        <dbReference type="Proteomes" id="UP000095210"/>
    </source>
</evidence>
<evidence type="ECO:0000256" key="14">
    <source>
        <dbReference type="SAM" id="SignalP"/>
    </source>
</evidence>
<dbReference type="PROSITE" id="PS00137">
    <property type="entry name" value="SUBTILASE_HIS"/>
    <property type="match status" value="1"/>
</dbReference>
<dbReference type="InterPro" id="IPR015500">
    <property type="entry name" value="Peptidase_S8_subtilisin-rel"/>
</dbReference>
<dbReference type="Proteomes" id="UP000095210">
    <property type="component" value="Chromosome"/>
</dbReference>
<evidence type="ECO:0000256" key="12">
    <source>
        <dbReference type="RuleBase" id="RU003355"/>
    </source>
</evidence>
<evidence type="ECO:0000259" key="15">
    <source>
        <dbReference type="Pfam" id="PF00082"/>
    </source>
</evidence>
<dbReference type="InterPro" id="IPR036852">
    <property type="entry name" value="Peptidase_S8/S53_dom_sf"/>
</dbReference>
<protein>
    <submittedName>
        <fullName evidence="16">Type VII secretion-associated serine protease mycosin</fullName>
        <ecNumber evidence="16">3.4.21.-</ecNumber>
    </submittedName>
</protein>
<dbReference type="InterPro" id="IPR022398">
    <property type="entry name" value="Peptidase_S8_His-AS"/>
</dbReference>
<dbReference type="PANTHER" id="PTHR43806:SF11">
    <property type="entry name" value="CEREVISIN-RELATED"/>
    <property type="match status" value="1"/>
</dbReference>
<keyword evidence="5 13" id="KW-0812">Transmembrane</keyword>
<comment type="similarity">
    <text evidence="2 11 12">Belongs to the peptidase S8 family.</text>
</comment>
<dbReference type="InterPro" id="IPR023827">
    <property type="entry name" value="Peptidase_S8_Asp-AS"/>
</dbReference>
<dbReference type="EC" id="3.4.21.-" evidence="16"/>
<feature type="active site" description="Charge relay system" evidence="10 11">
    <location>
        <position position="149"/>
    </location>
</feature>
<evidence type="ECO:0000256" key="1">
    <source>
        <dbReference type="ARBA" id="ARBA00004162"/>
    </source>
</evidence>
<gene>
    <name evidence="16" type="ORF">TL08_24960</name>
</gene>
<feature type="transmembrane region" description="Helical" evidence="13">
    <location>
        <begin position="439"/>
        <end position="463"/>
    </location>
</feature>
<evidence type="ECO:0000256" key="4">
    <source>
        <dbReference type="ARBA" id="ARBA00022670"/>
    </source>
</evidence>
<feature type="domain" description="Peptidase S8/S53" evidence="15">
    <location>
        <begin position="108"/>
        <end position="401"/>
    </location>
</feature>
<keyword evidence="7 11" id="KW-0720">Serine protease</keyword>
<keyword evidence="17" id="KW-1185">Reference proteome</keyword>
<dbReference type="NCBIfam" id="TIGR03921">
    <property type="entry name" value="T7SS_mycosin"/>
    <property type="match status" value="1"/>
</dbReference>
<dbReference type="GO" id="GO:0006508">
    <property type="term" value="P:proteolysis"/>
    <property type="evidence" value="ECO:0007669"/>
    <property type="project" value="UniProtKB-KW"/>
</dbReference>
<evidence type="ECO:0000256" key="13">
    <source>
        <dbReference type="SAM" id="Phobius"/>
    </source>
</evidence>
<evidence type="ECO:0000256" key="9">
    <source>
        <dbReference type="ARBA" id="ARBA00023136"/>
    </source>
</evidence>
<dbReference type="InterPro" id="IPR023834">
    <property type="entry name" value="T7SS_pept_S8A_mycosin"/>
</dbReference>
<keyword evidence="3" id="KW-1003">Cell membrane</keyword>
<evidence type="ECO:0000256" key="2">
    <source>
        <dbReference type="ARBA" id="ARBA00011073"/>
    </source>
</evidence>
<reference evidence="17" key="1">
    <citation type="submission" date="2016-03" db="EMBL/GenBank/DDBJ databases">
        <title>Complete genome sequence of the type strain Actinoalloteichus hymeniacidonis DSM 45092.</title>
        <authorList>
            <person name="Schaffert L."/>
            <person name="Albersmeier A."/>
            <person name="Winkler A."/>
            <person name="Kalinowski J."/>
            <person name="Zotchev S."/>
            <person name="Ruckert C."/>
        </authorList>
    </citation>
    <scope>NUCLEOTIDE SEQUENCE [LARGE SCALE GENOMIC DNA]</scope>
    <source>
        <strain evidence="17">HPA177(T) (DSM 45092(T))</strain>
    </source>
</reference>
<feature type="active site" description="Charge relay system" evidence="10 11">
    <location>
        <position position="117"/>
    </location>
</feature>
<evidence type="ECO:0000256" key="8">
    <source>
        <dbReference type="ARBA" id="ARBA00022989"/>
    </source>
</evidence>
<evidence type="ECO:0000256" key="5">
    <source>
        <dbReference type="ARBA" id="ARBA00022692"/>
    </source>
</evidence>
<dbReference type="Pfam" id="PF00082">
    <property type="entry name" value="Peptidase_S8"/>
    <property type="match status" value="1"/>
</dbReference>
<evidence type="ECO:0000256" key="6">
    <source>
        <dbReference type="ARBA" id="ARBA00022801"/>
    </source>
</evidence>
<dbReference type="InterPro" id="IPR000209">
    <property type="entry name" value="Peptidase_S8/S53_dom"/>
</dbReference>
<keyword evidence="4 11" id="KW-0645">Protease</keyword>
<sequence length="476" mass="49144">MIFSMGRTRRAVVAVATGLLAVSIPLTATPALAQSEETEEAITDIARYAPADPANLPQNVGPSGADHSRFEQKVGCLQPNTSVPSDLQQRPWGQMFLEIEQAQKYATGAGQRVAVIDTGVNEHPRLAGRVQGAGDYVANDGGTVDCDGHGTIVAGIIAAAPDPVTGFVGVAPDSEIISIRNVSSFYGPPGQQDEESVITAGDLDTMARAIVLAAQAGATVINLSETACVESTYSDEVHIAPLRAAINHAIEQDIVVIAAAGNHNADSAACADPNTPNGLNNHTFPGIFPEVLTVGSMGQNGALSEFSVAGDWVDIVAPGEEIISLDPAPNATSLASQTASANGDASNIEGTSFAAPYVAGVAALVRERYPNLSAEQVINRLQQTAQHPGGLNGHSFGVGFGALNPVAALTEVLPEEHGVQPPEPTQAMNDLPPIPPFDWTPTIVAVSGAGGGLVLLLVTLFIVRTVRHTRGEHTAA</sequence>
<proteinExistence type="inferred from homology"/>
<comment type="subcellular location">
    <subcellularLocation>
        <location evidence="1">Cell membrane</location>
        <topology evidence="1">Single-pass membrane protein</topology>
    </subcellularLocation>
</comment>
<accession>A0AAC9HUV9</accession>
<name>A0AAC9HUV9_9PSEU</name>
<dbReference type="PROSITE" id="PS00136">
    <property type="entry name" value="SUBTILASE_ASP"/>
    <property type="match status" value="1"/>
</dbReference>
<dbReference type="AlphaFoldDB" id="A0AAC9HUV9"/>
<feature type="signal peptide" evidence="14">
    <location>
        <begin position="1"/>
        <end position="33"/>
    </location>
</feature>
<evidence type="ECO:0000256" key="3">
    <source>
        <dbReference type="ARBA" id="ARBA00022475"/>
    </source>
</evidence>
<dbReference type="Gene3D" id="3.40.50.200">
    <property type="entry name" value="Peptidase S8/S53 domain"/>
    <property type="match status" value="1"/>
</dbReference>
<feature type="active site" description="Charge relay system" evidence="10 11">
    <location>
        <position position="352"/>
    </location>
</feature>
<dbReference type="GO" id="GO:0005886">
    <property type="term" value="C:plasma membrane"/>
    <property type="evidence" value="ECO:0007669"/>
    <property type="project" value="UniProtKB-SubCell"/>
</dbReference>